<proteinExistence type="predicted"/>
<organism evidence="1 2">
    <name type="scientific">Cucumis melo var. makuwa</name>
    <name type="common">Oriental melon</name>
    <dbReference type="NCBI Taxonomy" id="1194695"/>
    <lineage>
        <taxon>Eukaryota</taxon>
        <taxon>Viridiplantae</taxon>
        <taxon>Streptophyta</taxon>
        <taxon>Embryophyta</taxon>
        <taxon>Tracheophyta</taxon>
        <taxon>Spermatophyta</taxon>
        <taxon>Magnoliopsida</taxon>
        <taxon>eudicotyledons</taxon>
        <taxon>Gunneridae</taxon>
        <taxon>Pentapetalae</taxon>
        <taxon>rosids</taxon>
        <taxon>fabids</taxon>
        <taxon>Cucurbitales</taxon>
        <taxon>Cucurbitaceae</taxon>
        <taxon>Benincaseae</taxon>
        <taxon>Cucumis</taxon>
    </lineage>
</organism>
<comment type="caution">
    <text evidence="1">The sequence shown here is derived from an EMBL/GenBank/DDBJ whole genome shotgun (WGS) entry which is preliminary data.</text>
</comment>
<evidence type="ECO:0000313" key="1">
    <source>
        <dbReference type="EMBL" id="TYK27259.1"/>
    </source>
</evidence>
<dbReference type="AlphaFoldDB" id="A0A5D3DV73"/>
<evidence type="ECO:0000313" key="2">
    <source>
        <dbReference type="Proteomes" id="UP000321947"/>
    </source>
</evidence>
<gene>
    <name evidence="1" type="ORF">E5676_scaffold244G00260</name>
</gene>
<dbReference type="Proteomes" id="UP000321947">
    <property type="component" value="Unassembled WGS sequence"/>
</dbReference>
<protein>
    <submittedName>
        <fullName evidence="1">Uncharacterized protein</fullName>
    </submittedName>
</protein>
<reference evidence="1 2" key="1">
    <citation type="submission" date="2019-08" db="EMBL/GenBank/DDBJ databases">
        <title>Draft genome sequences of two oriental melons (Cucumis melo L. var makuwa).</title>
        <authorList>
            <person name="Kwon S.-Y."/>
        </authorList>
    </citation>
    <scope>NUCLEOTIDE SEQUENCE [LARGE SCALE GENOMIC DNA]</scope>
    <source>
        <strain evidence="2">cv. Chang Bougi</strain>
        <tissue evidence="1">Leaf</tissue>
    </source>
</reference>
<accession>A0A5D3DV73</accession>
<dbReference type="EMBL" id="SSTD01002870">
    <property type="protein sequence ID" value="TYK27259.1"/>
    <property type="molecule type" value="Genomic_DNA"/>
</dbReference>
<name>A0A5D3DV73_CUCMM</name>
<sequence length="263" mass="29510">MIEGPSLGIVNATKTPKIEVLKVAQFGHTAQTDSLIKRSQFEIKGKRHSVLSPLADGPYVEDCPEVHRVKEEWEQMTDITRVCLEEASRPMEERVDQKRCPLEFEWMTKLPINSATTSYDYLSTWTWRKTEKSRKSLLTERPKSSGFAIDEVVNRLSGGECQGHTCPRYYLPMAVEIELPVPDALPTSTESSGSNFSYFTNQVMSGLHLVYVGKGQQGSLEETVSVGFTSSFGLRQQVVWERGVTTGPRTKTVNVVTDMGIIR</sequence>